<name>A0ABT6L8Z9_9MYCO</name>
<evidence type="ECO:0000259" key="2">
    <source>
        <dbReference type="Pfam" id="PF05305"/>
    </source>
</evidence>
<comment type="caution">
    <text evidence="3">The sequence shown here is derived from an EMBL/GenBank/DDBJ whole genome shotgun (WGS) entry which is preliminary data.</text>
</comment>
<dbReference type="EMBL" id="JARXVE010000012">
    <property type="protein sequence ID" value="MDH6198820.1"/>
    <property type="molecule type" value="Genomic_DNA"/>
</dbReference>
<evidence type="ECO:0000256" key="1">
    <source>
        <dbReference type="SAM" id="SignalP"/>
    </source>
</evidence>
<dbReference type="InterPro" id="IPR007969">
    <property type="entry name" value="DUF732"/>
</dbReference>
<keyword evidence="4" id="KW-1185">Reference proteome</keyword>
<evidence type="ECO:0000313" key="3">
    <source>
        <dbReference type="EMBL" id="MDH6198820.1"/>
    </source>
</evidence>
<gene>
    <name evidence="3" type="ORF">M2272_005480</name>
</gene>
<organism evidence="3 4">
    <name type="scientific">Mycolicibacterium frederiksbergense</name>
    <dbReference type="NCBI Taxonomy" id="117567"/>
    <lineage>
        <taxon>Bacteria</taxon>
        <taxon>Bacillati</taxon>
        <taxon>Actinomycetota</taxon>
        <taxon>Actinomycetes</taxon>
        <taxon>Mycobacteriales</taxon>
        <taxon>Mycobacteriaceae</taxon>
        <taxon>Mycolicibacterium</taxon>
    </lineage>
</organism>
<sequence length="122" mass="12780">MSSRRRSRHVPTRAIATAMSACVLTVATAFSIAPAHADSQDDRFLTIVEQLGIPTNSAEEAGTVGRGVCDAVEKGKIEPARTVRGIIGQLQAKAGISKGQAAKLVWGAVSVYCPQYSAIVGR</sequence>
<dbReference type="Proteomes" id="UP001160130">
    <property type="component" value="Unassembled WGS sequence"/>
</dbReference>
<reference evidence="3 4" key="1">
    <citation type="submission" date="2023-04" db="EMBL/GenBank/DDBJ databases">
        <title>Forest soil microbial communities from Buena Vista Peninsula, Colon Province, Panama.</title>
        <authorList>
            <person name="Bouskill N."/>
        </authorList>
    </citation>
    <scope>NUCLEOTIDE SEQUENCE [LARGE SCALE GENOMIC DNA]</scope>
    <source>
        <strain evidence="3 4">AC80</strain>
    </source>
</reference>
<dbReference type="Pfam" id="PF05305">
    <property type="entry name" value="DUF732"/>
    <property type="match status" value="1"/>
</dbReference>
<proteinExistence type="predicted"/>
<accession>A0ABT6L8Z9</accession>
<evidence type="ECO:0000313" key="4">
    <source>
        <dbReference type="Proteomes" id="UP001160130"/>
    </source>
</evidence>
<feature type="domain" description="DUF732" evidence="2">
    <location>
        <begin position="40"/>
        <end position="115"/>
    </location>
</feature>
<dbReference type="RefSeq" id="WP_280835375.1">
    <property type="nucleotide sequence ID" value="NZ_JARXVE010000012.1"/>
</dbReference>
<protein>
    <recommendedName>
        <fullName evidence="2">DUF732 domain-containing protein</fullName>
    </recommendedName>
</protein>
<feature type="signal peptide" evidence="1">
    <location>
        <begin position="1"/>
        <end position="37"/>
    </location>
</feature>
<feature type="chain" id="PRO_5046193623" description="DUF732 domain-containing protein" evidence="1">
    <location>
        <begin position="38"/>
        <end position="122"/>
    </location>
</feature>
<keyword evidence="1" id="KW-0732">Signal</keyword>